<dbReference type="PANTHER" id="PTHR42901">
    <property type="entry name" value="ALCOHOL DEHYDROGENASE"/>
    <property type="match status" value="1"/>
</dbReference>
<organism evidence="3 4">
    <name type="scientific">Clostridium estertheticum</name>
    <dbReference type="NCBI Taxonomy" id="238834"/>
    <lineage>
        <taxon>Bacteria</taxon>
        <taxon>Bacillati</taxon>
        <taxon>Bacillota</taxon>
        <taxon>Clostridia</taxon>
        <taxon>Eubacteriales</taxon>
        <taxon>Clostridiaceae</taxon>
        <taxon>Clostridium</taxon>
    </lineage>
</organism>
<evidence type="ECO:0000313" key="3">
    <source>
        <dbReference type="EMBL" id="WAG62392.1"/>
    </source>
</evidence>
<dbReference type="PANTHER" id="PTHR42901:SF1">
    <property type="entry name" value="ALCOHOL DEHYDROGENASE"/>
    <property type="match status" value="1"/>
</dbReference>
<name>A0AA47I796_9CLOT</name>
<protein>
    <submittedName>
        <fullName evidence="3">SDR family NAD(P)-dependent oxidoreductase</fullName>
    </submittedName>
</protein>
<evidence type="ECO:0000313" key="4">
    <source>
        <dbReference type="Proteomes" id="UP001164733"/>
    </source>
</evidence>
<dbReference type="Proteomes" id="UP001164733">
    <property type="component" value="Chromosome"/>
</dbReference>
<dbReference type="Pfam" id="PF00106">
    <property type="entry name" value="adh_short"/>
    <property type="match status" value="1"/>
</dbReference>
<dbReference type="PROSITE" id="PS00061">
    <property type="entry name" value="ADH_SHORT"/>
    <property type="match status" value="1"/>
</dbReference>
<accession>A0AA47I796</accession>
<keyword evidence="2" id="KW-0560">Oxidoreductase</keyword>
<reference evidence="3" key="1">
    <citation type="submission" date="2021-11" db="EMBL/GenBank/DDBJ databases">
        <title>Clostridia strains as spoilage organisms.</title>
        <authorList>
            <person name="Wambui J."/>
            <person name="Stevens M.J.A."/>
            <person name="Stephan R."/>
        </authorList>
    </citation>
    <scope>NUCLEOTIDE SEQUENCE</scope>
    <source>
        <strain evidence="3">CF009</strain>
    </source>
</reference>
<evidence type="ECO:0000256" key="1">
    <source>
        <dbReference type="ARBA" id="ARBA00006484"/>
    </source>
</evidence>
<sequence>MKQDKKYTVITGASSGIGYETAKAFAKRGKNLVIVARNKGNLEKLKTEILNDNSSLNVIVKDTDLSIIKNVYQLYQDLKPYQLETWINNAGFGDYDSVANQNLEKIETMLRLNVEALVILSSLFVRDYQNIEGSKLINVSSAGGYIIVPTAVTYCASKFFVSTFTEGLARELEASNAKLQAKVLAPAATRTNFGNVANNIEAYDYDKSFGTYHTSKEMADFLLQLHDSSEVVGAISRESFEFELLPPLFNYAGNPKHNQSVIL</sequence>
<dbReference type="EMBL" id="CP086239">
    <property type="protein sequence ID" value="WAG62392.1"/>
    <property type="molecule type" value="Genomic_DNA"/>
</dbReference>
<dbReference type="GO" id="GO:0016491">
    <property type="term" value="F:oxidoreductase activity"/>
    <property type="evidence" value="ECO:0007669"/>
    <property type="project" value="UniProtKB-KW"/>
</dbReference>
<dbReference type="InterPro" id="IPR020904">
    <property type="entry name" value="Sc_DH/Rdtase_CS"/>
</dbReference>
<dbReference type="InterPro" id="IPR002347">
    <property type="entry name" value="SDR_fam"/>
</dbReference>
<proteinExistence type="inferred from homology"/>
<dbReference type="AlphaFoldDB" id="A0AA47I796"/>
<dbReference type="CDD" id="cd05233">
    <property type="entry name" value="SDR_c"/>
    <property type="match status" value="1"/>
</dbReference>
<gene>
    <name evidence="3" type="ORF">LL038_09195</name>
</gene>
<dbReference type="RefSeq" id="WP_216123502.1">
    <property type="nucleotide sequence ID" value="NZ_CP086239.1"/>
</dbReference>
<comment type="similarity">
    <text evidence="1">Belongs to the short-chain dehydrogenases/reductases (SDR) family.</text>
</comment>
<evidence type="ECO:0000256" key="2">
    <source>
        <dbReference type="ARBA" id="ARBA00023002"/>
    </source>
</evidence>